<sequence length="56" mass="6366">MLPTVLFIIPTYIPKTRFNIIFQIVSVLLFAIGFDNRYSKSAVSGFVSMEYAFNAL</sequence>
<comment type="caution">
    <text evidence="1">The sequence shown here is derived from an EMBL/GenBank/DDBJ whole genome shotgun (WGS) entry which is preliminary data.</text>
</comment>
<gene>
    <name evidence="1" type="ORF">S03H2_05017</name>
</gene>
<proteinExistence type="predicted"/>
<dbReference type="AlphaFoldDB" id="X1DU08"/>
<reference evidence="1" key="1">
    <citation type="journal article" date="2014" name="Front. Microbiol.">
        <title>High frequency of phylogenetically diverse reductive dehalogenase-homologous genes in deep subseafloor sedimentary metagenomes.</title>
        <authorList>
            <person name="Kawai M."/>
            <person name="Futagami T."/>
            <person name="Toyoda A."/>
            <person name="Takaki Y."/>
            <person name="Nishi S."/>
            <person name="Hori S."/>
            <person name="Arai W."/>
            <person name="Tsubouchi T."/>
            <person name="Morono Y."/>
            <person name="Uchiyama I."/>
            <person name="Ito T."/>
            <person name="Fujiyama A."/>
            <person name="Inagaki F."/>
            <person name="Takami H."/>
        </authorList>
    </citation>
    <scope>NUCLEOTIDE SEQUENCE</scope>
    <source>
        <strain evidence="1">Expedition CK06-06</strain>
    </source>
</reference>
<protein>
    <submittedName>
        <fullName evidence="1">Uncharacterized protein</fullName>
    </submittedName>
</protein>
<name>X1DU08_9ZZZZ</name>
<evidence type="ECO:0000313" key="1">
    <source>
        <dbReference type="EMBL" id="GAH23637.1"/>
    </source>
</evidence>
<organism evidence="1">
    <name type="scientific">marine sediment metagenome</name>
    <dbReference type="NCBI Taxonomy" id="412755"/>
    <lineage>
        <taxon>unclassified sequences</taxon>
        <taxon>metagenomes</taxon>
        <taxon>ecological metagenomes</taxon>
    </lineage>
</organism>
<feature type="non-terminal residue" evidence="1">
    <location>
        <position position="56"/>
    </location>
</feature>
<dbReference type="EMBL" id="BARU01002048">
    <property type="protein sequence ID" value="GAH23637.1"/>
    <property type="molecule type" value="Genomic_DNA"/>
</dbReference>
<accession>X1DU08</accession>